<protein>
    <submittedName>
        <fullName evidence="2">Uncharacterized protein</fullName>
    </submittedName>
</protein>
<feature type="region of interest" description="Disordered" evidence="1">
    <location>
        <begin position="71"/>
        <end position="94"/>
    </location>
</feature>
<reference evidence="2 3" key="1">
    <citation type="submission" date="2020-08" db="EMBL/GenBank/DDBJ databases">
        <title>Plant Genome Project.</title>
        <authorList>
            <person name="Zhang R.-G."/>
        </authorList>
    </citation>
    <scope>NUCLEOTIDE SEQUENCE [LARGE SCALE GENOMIC DNA]</scope>
    <source>
        <strain evidence="2">WSP0</strain>
        <tissue evidence="2">Leaf</tissue>
    </source>
</reference>
<keyword evidence="3" id="KW-1185">Reference proteome</keyword>
<gene>
    <name evidence="2" type="ORF">RHGRI_017455</name>
</gene>
<evidence type="ECO:0000313" key="3">
    <source>
        <dbReference type="Proteomes" id="UP000823749"/>
    </source>
</evidence>
<comment type="caution">
    <text evidence="2">The sequence shown here is derived from an EMBL/GenBank/DDBJ whole genome shotgun (WGS) entry which is preliminary data.</text>
</comment>
<name>A0AAV6JY56_9ERIC</name>
<feature type="compositionally biased region" description="Acidic residues" evidence="1">
    <location>
        <begin position="29"/>
        <end position="39"/>
    </location>
</feature>
<accession>A0AAV6JY56</accession>
<evidence type="ECO:0000256" key="1">
    <source>
        <dbReference type="SAM" id="MobiDB-lite"/>
    </source>
</evidence>
<organism evidence="2 3">
    <name type="scientific">Rhododendron griersonianum</name>
    <dbReference type="NCBI Taxonomy" id="479676"/>
    <lineage>
        <taxon>Eukaryota</taxon>
        <taxon>Viridiplantae</taxon>
        <taxon>Streptophyta</taxon>
        <taxon>Embryophyta</taxon>
        <taxon>Tracheophyta</taxon>
        <taxon>Spermatophyta</taxon>
        <taxon>Magnoliopsida</taxon>
        <taxon>eudicotyledons</taxon>
        <taxon>Gunneridae</taxon>
        <taxon>Pentapetalae</taxon>
        <taxon>asterids</taxon>
        <taxon>Ericales</taxon>
        <taxon>Ericaceae</taxon>
        <taxon>Ericoideae</taxon>
        <taxon>Rhodoreae</taxon>
        <taxon>Rhododendron</taxon>
    </lineage>
</organism>
<feature type="region of interest" description="Disordered" evidence="1">
    <location>
        <begin position="1"/>
        <end position="50"/>
    </location>
</feature>
<dbReference type="AlphaFoldDB" id="A0AAV6JY56"/>
<dbReference type="EMBL" id="JACTNZ010000006">
    <property type="protein sequence ID" value="KAG5544998.1"/>
    <property type="molecule type" value="Genomic_DNA"/>
</dbReference>
<proteinExistence type="predicted"/>
<sequence>MGGGDEENNVHYSGDSYEEMSKSVSQGDTESESDGETDGQSESGCHSGAIKLPHLASFASRPVIEEMSGTWEVEENNSRSRTSHRFGVTSNLQV</sequence>
<dbReference type="Proteomes" id="UP000823749">
    <property type="component" value="Chromosome 6"/>
</dbReference>
<evidence type="ECO:0000313" key="2">
    <source>
        <dbReference type="EMBL" id="KAG5544998.1"/>
    </source>
</evidence>